<feature type="domain" description="MrpA C-terminal/MbhD" evidence="14">
    <location>
        <begin position="609"/>
        <end position="674"/>
    </location>
</feature>
<feature type="transmembrane region" description="Helical" evidence="10">
    <location>
        <begin position="748"/>
        <end position="768"/>
    </location>
</feature>
<evidence type="ECO:0000313" key="17">
    <source>
        <dbReference type="Proteomes" id="UP000237889"/>
    </source>
</evidence>
<feature type="transmembrane region" description="Helical" evidence="10">
    <location>
        <begin position="298"/>
        <end position="315"/>
    </location>
</feature>
<dbReference type="KEGG" id="phr:C6569_14375"/>
<feature type="transmembrane region" description="Helical" evidence="10">
    <location>
        <begin position="31"/>
        <end position="49"/>
    </location>
</feature>
<keyword evidence="17" id="KW-1185">Reference proteome</keyword>
<dbReference type="Pfam" id="PF13244">
    <property type="entry name" value="MbhD"/>
    <property type="match status" value="1"/>
</dbReference>
<feature type="transmembrane region" description="Helical" evidence="10">
    <location>
        <begin position="269"/>
        <end position="291"/>
    </location>
</feature>
<dbReference type="PANTHER" id="PTHR43373:SF1">
    <property type="entry name" value="NA(+)_H(+) ANTIPORTER SUBUNIT A"/>
    <property type="match status" value="1"/>
</dbReference>
<sequence length="955" mass="99974">MNLILVPLIPLFGALLPPLVARSGRDTAMAVTLAVTLTSLALMLVDAPAVYRGETVLAGTAWVPEIGLSFRVFADGLGLFFATMILAIGALIIVYARYYLSRQDSIGRFYAYLLLFQGAMVGIVLSDNILLMLIFWELTSLSSFLLIGFWSHAAAGRQGARMALVVTGGGGLLLTAGMLVLGHVGGSYELSVLLTRGEVIKASPLYPLILALVLAGAFTKSAQFPFHFWLPHAMAAPTPVSAYLHSATMVKAGVFLLARLWPVLAGTELWVAVVAPVGLVTMLVGAWIALFKDDLKAILAYSTVSHLGLMVMLLGFGTPYAAVACVFHILNHATFKAALFMAAGIVDHEAGTRDIRRLGGLAKLMPVTAVLAGIASASMAGLPPLNGFLSKEMMLEAAASGPLGGLGWLVPVGATLAALVSVAYSVRLAVGTFAGPVRHDYPHHPHDPGIGMWLPVALLVVLVVAIGLLPALIAGPIVARTAQAVIGAAPLPYYSLSLWHGLTPALFMSVAAVVGGLVAFRGHGLLARWRAPWPRPEAKGLFDAVVAAAVFASRWFTRRANVESLPRTLAIVAVSVLVVALWAFARGEHGAGGRAMLPVHLVALVAWAALIAASVVVVLKHGNRLLTLILTSVVGLIVSLAFIQFSAPDLALTQISVEVVSTILLLLALNLLPKTTPAETETRRKVRDGAIAVAAGAGVAALAFAILTRDFTTISDYHIAQAKPGGGGTNVVNVILVDFRGFDTFGEIIVLGIAALAIFALLDTALRGPAARRLAAMRQGLESAEAHPLILVVATRAMLPLAFTVGVFIFLRGHNQPGGGFIAGLVIAIAYIMQYMASGYAWSHQRARFDAHTLVGAGVVIAGLTGLGSLLFGRPFLTSSFGYFHIPLIGEVELATAMAFDTGVFLAVVGTVLLALAQISRIEARAERSPVPEGPVDIRLSAPGRGAAAGARGEV</sequence>
<dbReference type="InterPro" id="IPR001750">
    <property type="entry name" value="ND/Mrp_TM"/>
</dbReference>
<evidence type="ECO:0000259" key="14">
    <source>
        <dbReference type="Pfam" id="PF13244"/>
    </source>
</evidence>
<feature type="transmembrane region" description="Helical" evidence="10">
    <location>
        <begin position="498"/>
        <end position="520"/>
    </location>
</feature>
<gene>
    <name evidence="16" type="ORF">C6569_14375</name>
</gene>
<dbReference type="InterPro" id="IPR025383">
    <property type="entry name" value="MrpA_C/MbhD"/>
</dbReference>
<dbReference type="GO" id="GO:0006811">
    <property type="term" value="P:monoatomic ion transport"/>
    <property type="evidence" value="ECO:0007669"/>
    <property type="project" value="UniProtKB-KW"/>
</dbReference>
<feature type="transmembrane region" description="Helical" evidence="10">
    <location>
        <begin position="625"/>
        <end position="645"/>
    </location>
</feature>
<feature type="transmembrane region" description="Helical" evidence="10">
    <location>
        <begin position="162"/>
        <end position="185"/>
    </location>
</feature>
<feature type="domain" description="Na+/H+ antiporter MnhB subunit-related protein" evidence="13">
    <location>
        <begin position="790"/>
        <end position="913"/>
    </location>
</feature>
<feature type="transmembrane region" description="Helical" evidence="10">
    <location>
        <begin position="205"/>
        <end position="230"/>
    </location>
</feature>
<feature type="domain" description="NADH-Ubiquinone oxidoreductase (complex I) chain 5 N-terminal" evidence="12">
    <location>
        <begin position="66"/>
        <end position="110"/>
    </location>
</feature>
<evidence type="ECO:0000256" key="1">
    <source>
        <dbReference type="ARBA" id="ARBA00004651"/>
    </source>
</evidence>
<dbReference type="Proteomes" id="UP000237889">
    <property type="component" value="Chromosome"/>
</dbReference>
<feature type="domain" description="NADH:quinone oxidoreductase/Mrp antiporter transmembrane" evidence="11">
    <location>
        <begin position="126"/>
        <end position="400"/>
    </location>
</feature>
<feature type="transmembrane region" description="Helical" evidence="10">
    <location>
        <begin position="405"/>
        <end position="430"/>
    </location>
</feature>
<dbReference type="RefSeq" id="WP_106749496.1">
    <property type="nucleotide sequence ID" value="NZ_CP027668.1"/>
</dbReference>
<feature type="transmembrane region" description="Helical" evidence="10">
    <location>
        <begin position="109"/>
        <end position="125"/>
    </location>
</feature>
<dbReference type="Pfam" id="PF04039">
    <property type="entry name" value="MnhB"/>
    <property type="match status" value="1"/>
</dbReference>
<keyword evidence="4" id="KW-1003">Cell membrane</keyword>
<evidence type="ECO:0000256" key="6">
    <source>
        <dbReference type="ARBA" id="ARBA00022989"/>
    </source>
</evidence>
<protein>
    <submittedName>
        <fullName evidence="16">Monovalent cation/H+ antiporter subunit A</fullName>
    </submittedName>
</protein>
<evidence type="ECO:0000259" key="13">
    <source>
        <dbReference type="Pfam" id="PF04039"/>
    </source>
</evidence>
<feature type="transmembrane region" description="Helical" evidence="10">
    <location>
        <begin position="789"/>
        <end position="809"/>
    </location>
</feature>
<keyword evidence="3" id="KW-0050">Antiport</keyword>
<dbReference type="InterPro" id="IPR050616">
    <property type="entry name" value="CPA3_Na-H_Antiporter_A"/>
</dbReference>
<evidence type="ECO:0000259" key="15">
    <source>
        <dbReference type="Pfam" id="PF20501"/>
    </source>
</evidence>
<evidence type="ECO:0000256" key="4">
    <source>
        <dbReference type="ARBA" id="ARBA00022475"/>
    </source>
</evidence>
<proteinExistence type="predicted"/>
<feature type="transmembrane region" description="Helical" evidence="10">
    <location>
        <begin position="364"/>
        <end position="385"/>
    </location>
</feature>
<keyword evidence="6 10" id="KW-1133">Transmembrane helix</keyword>
<dbReference type="InterPro" id="IPR007182">
    <property type="entry name" value="MnhB"/>
</dbReference>
<feature type="transmembrane region" description="Helical" evidence="10">
    <location>
        <begin position="80"/>
        <end position="100"/>
    </location>
</feature>
<dbReference type="GO" id="GO:0005886">
    <property type="term" value="C:plasma membrane"/>
    <property type="evidence" value="ECO:0007669"/>
    <property type="project" value="UniProtKB-SubCell"/>
</dbReference>
<feature type="transmembrane region" description="Helical" evidence="10">
    <location>
        <begin position="568"/>
        <end position="585"/>
    </location>
</feature>
<evidence type="ECO:0000256" key="8">
    <source>
        <dbReference type="ARBA" id="ARBA00023136"/>
    </source>
</evidence>
<dbReference type="EMBL" id="CP027668">
    <property type="protein sequence ID" value="AVO46155.1"/>
    <property type="molecule type" value="Genomic_DNA"/>
</dbReference>
<feature type="transmembrane region" description="Helical" evidence="10">
    <location>
        <begin position="821"/>
        <end position="842"/>
    </location>
</feature>
<feature type="transmembrane region" description="Helical" evidence="10">
    <location>
        <begin position="897"/>
        <end position="919"/>
    </location>
</feature>
<dbReference type="OrthoDB" id="9811798at2"/>
<evidence type="ECO:0000256" key="9">
    <source>
        <dbReference type="RuleBase" id="RU000320"/>
    </source>
</evidence>
<dbReference type="NCBIfam" id="NF009288">
    <property type="entry name" value="PRK12648.1"/>
    <property type="match status" value="1"/>
</dbReference>
<dbReference type="Pfam" id="PF20501">
    <property type="entry name" value="MbhE"/>
    <property type="match status" value="1"/>
</dbReference>
<feature type="transmembrane region" description="Helical" evidence="10">
    <location>
        <begin position="689"/>
        <end position="707"/>
    </location>
</feature>
<dbReference type="InterPro" id="IPR046806">
    <property type="entry name" value="MrpA_C/MbhE"/>
</dbReference>
<feature type="transmembrane region" description="Helical" evidence="10">
    <location>
        <begin position="242"/>
        <end position="263"/>
    </location>
</feature>
<dbReference type="InterPro" id="IPR001516">
    <property type="entry name" value="Proton_antipo_N"/>
</dbReference>
<comment type="subcellular location">
    <subcellularLocation>
        <location evidence="1">Cell membrane</location>
        <topology evidence="1">Multi-pass membrane protein</topology>
    </subcellularLocation>
    <subcellularLocation>
        <location evidence="9">Membrane</location>
        <topology evidence="9">Multi-pass membrane protein</topology>
    </subcellularLocation>
</comment>
<evidence type="ECO:0000256" key="5">
    <source>
        <dbReference type="ARBA" id="ARBA00022692"/>
    </source>
</evidence>
<feature type="transmembrane region" description="Helical" evidence="10">
    <location>
        <begin position="131"/>
        <end position="150"/>
    </location>
</feature>
<dbReference type="Pfam" id="PF00361">
    <property type="entry name" value="Proton_antipo_M"/>
    <property type="match status" value="1"/>
</dbReference>
<dbReference type="AlphaFoldDB" id="A0A2S0NDC9"/>
<evidence type="ECO:0000259" key="11">
    <source>
        <dbReference type="Pfam" id="PF00361"/>
    </source>
</evidence>
<feature type="domain" description="MrpA C-terminal/MbhE" evidence="15">
    <location>
        <begin position="684"/>
        <end position="763"/>
    </location>
</feature>
<name>A0A2S0NDC9_9HYPH</name>
<feature type="transmembrane region" description="Helical" evidence="10">
    <location>
        <begin position="451"/>
        <end position="478"/>
    </location>
</feature>
<evidence type="ECO:0000313" key="16">
    <source>
        <dbReference type="EMBL" id="AVO46155.1"/>
    </source>
</evidence>
<feature type="transmembrane region" description="Helical" evidence="10">
    <location>
        <begin position="651"/>
        <end position="669"/>
    </location>
</feature>
<evidence type="ECO:0000256" key="10">
    <source>
        <dbReference type="SAM" id="Phobius"/>
    </source>
</evidence>
<feature type="transmembrane region" description="Helical" evidence="10">
    <location>
        <begin position="321"/>
        <end position="343"/>
    </location>
</feature>
<keyword evidence="2" id="KW-0813">Transport</keyword>
<feature type="transmembrane region" description="Helical" evidence="10">
    <location>
        <begin position="597"/>
        <end position="618"/>
    </location>
</feature>
<organism evidence="16 17">
    <name type="scientific">Phreatobacter cathodiphilus</name>
    <dbReference type="NCBI Taxonomy" id="1868589"/>
    <lineage>
        <taxon>Bacteria</taxon>
        <taxon>Pseudomonadati</taxon>
        <taxon>Pseudomonadota</taxon>
        <taxon>Alphaproteobacteria</taxon>
        <taxon>Hyphomicrobiales</taxon>
        <taxon>Phreatobacteraceae</taxon>
        <taxon>Phreatobacter</taxon>
    </lineage>
</organism>
<dbReference type="Pfam" id="PF00662">
    <property type="entry name" value="Proton_antipo_N"/>
    <property type="match status" value="1"/>
</dbReference>
<evidence type="ECO:0000256" key="3">
    <source>
        <dbReference type="ARBA" id="ARBA00022449"/>
    </source>
</evidence>
<keyword evidence="8 10" id="KW-0472">Membrane</keyword>
<dbReference type="PANTHER" id="PTHR43373">
    <property type="entry name" value="NA(+)/H(+) ANTIPORTER SUBUNIT"/>
    <property type="match status" value="1"/>
</dbReference>
<feature type="transmembrane region" description="Helical" evidence="10">
    <location>
        <begin position="854"/>
        <end position="877"/>
    </location>
</feature>
<evidence type="ECO:0000256" key="7">
    <source>
        <dbReference type="ARBA" id="ARBA00023065"/>
    </source>
</evidence>
<keyword evidence="5 9" id="KW-0812">Transmembrane</keyword>
<evidence type="ECO:0000256" key="2">
    <source>
        <dbReference type="ARBA" id="ARBA00022448"/>
    </source>
</evidence>
<accession>A0A2S0NDC9</accession>
<reference evidence="16 17" key="1">
    <citation type="submission" date="2018-03" db="EMBL/GenBank/DDBJ databases">
        <title>Genome sequencing of Phreatobacter sp.</title>
        <authorList>
            <person name="Kim S.-J."/>
            <person name="Heo J."/>
            <person name="Kwon S.-W."/>
        </authorList>
    </citation>
    <scope>NUCLEOTIDE SEQUENCE [LARGE SCALE GENOMIC DNA]</scope>
    <source>
        <strain evidence="16 17">S-12</strain>
    </source>
</reference>
<keyword evidence="7" id="KW-0406">Ion transport</keyword>
<evidence type="ECO:0000259" key="12">
    <source>
        <dbReference type="Pfam" id="PF00662"/>
    </source>
</evidence>
<dbReference type="GO" id="GO:0015297">
    <property type="term" value="F:antiporter activity"/>
    <property type="evidence" value="ECO:0007669"/>
    <property type="project" value="UniProtKB-KW"/>
</dbReference>
<dbReference type="PRINTS" id="PR01434">
    <property type="entry name" value="NADHDHGNASE5"/>
</dbReference>